<name>A0ACC0KFP0_CHOFU</name>
<proteinExistence type="predicted"/>
<accession>A0ACC0KFP0</accession>
<evidence type="ECO:0000313" key="2">
    <source>
        <dbReference type="Proteomes" id="UP001064048"/>
    </source>
</evidence>
<reference evidence="1 2" key="1">
    <citation type="journal article" date="2022" name="Genome Biol. Evol.">
        <title>The Spruce Budworm Genome: Reconstructing the Evolutionary History of Antifreeze Proteins.</title>
        <authorList>
            <person name="Beliveau C."/>
            <person name="Gagne P."/>
            <person name="Picq S."/>
            <person name="Vernygora O."/>
            <person name="Keeling C.I."/>
            <person name="Pinkney K."/>
            <person name="Doucet D."/>
            <person name="Wen F."/>
            <person name="Johnston J.S."/>
            <person name="Maaroufi H."/>
            <person name="Boyle B."/>
            <person name="Laroche J."/>
            <person name="Dewar K."/>
            <person name="Juretic N."/>
            <person name="Blackburn G."/>
            <person name="Nisole A."/>
            <person name="Brunet B."/>
            <person name="Brandao M."/>
            <person name="Lumley L."/>
            <person name="Duan J."/>
            <person name="Quan G."/>
            <person name="Lucarotti C.J."/>
            <person name="Roe A.D."/>
            <person name="Sperling F.A.H."/>
            <person name="Levesque R.C."/>
            <person name="Cusson M."/>
        </authorList>
    </citation>
    <scope>NUCLEOTIDE SEQUENCE [LARGE SCALE GENOMIC DNA]</scope>
    <source>
        <strain evidence="1">Glfc:IPQL:Cfum</strain>
    </source>
</reference>
<gene>
    <name evidence="1" type="ORF">MSG28_003409</name>
</gene>
<evidence type="ECO:0000313" key="1">
    <source>
        <dbReference type="EMBL" id="KAI8434942.1"/>
    </source>
</evidence>
<keyword evidence="2" id="KW-1185">Reference proteome</keyword>
<comment type="caution">
    <text evidence="1">The sequence shown here is derived from an EMBL/GenBank/DDBJ whole genome shotgun (WGS) entry which is preliminary data.</text>
</comment>
<protein>
    <submittedName>
        <fullName evidence="1">Uncharacterized protein</fullName>
    </submittedName>
</protein>
<dbReference type="Proteomes" id="UP001064048">
    <property type="component" value="Chromosome 5"/>
</dbReference>
<sequence length="128" mass="14034">MEVYEASDLGGHCLASKIEVSADIVIEGGALAKVAVKVKVDVGWALQRRRLGRAALHRHRTPEGEMRAGGTRGRTLQIHFRPSAIRDRLPVRESWPPRADESRVAALVACTLRVAPADCNRIPPLINK</sequence>
<dbReference type="EMBL" id="CM046105">
    <property type="protein sequence ID" value="KAI8434942.1"/>
    <property type="molecule type" value="Genomic_DNA"/>
</dbReference>
<organism evidence="1 2">
    <name type="scientific">Choristoneura fumiferana</name>
    <name type="common">Spruce budworm moth</name>
    <name type="synonym">Archips fumiferana</name>
    <dbReference type="NCBI Taxonomy" id="7141"/>
    <lineage>
        <taxon>Eukaryota</taxon>
        <taxon>Metazoa</taxon>
        <taxon>Ecdysozoa</taxon>
        <taxon>Arthropoda</taxon>
        <taxon>Hexapoda</taxon>
        <taxon>Insecta</taxon>
        <taxon>Pterygota</taxon>
        <taxon>Neoptera</taxon>
        <taxon>Endopterygota</taxon>
        <taxon>Lepidoptera</taxon>
        <taxon>Glossata</taxon>
        <taxon>Ditrysia</taxon>
        <taxon>Tortricoidea</taxon>
        <taxon>Tortricidae</taxon>
        <taxon>Tortricinae</taxon>
        <taxon>Choristoneura</taxon>
    </lineage>
</organism>